<dbReference type="OrthoDB" id="2910287at2759"/>
<keyword evidence="1" id="KW-0472">Membrane</keyword>
<gene>
    <name evidence="2" type="ORF">GMOD_00003273</name>
</gene>
<keyword evidence="1" id="KW-1133">Transmembrane helix</keyword>
<evidence type="ECO:0000313" key="2">
    <source>
        <dbReference type="EMBL" id="RMZ74261.1"/>
    </source>
</evidence>
<dbReference type="EMBL" id="KE747844">
    <property type="protein sequence ID" value="RMZ74261.1"/>
    <property type="molecule type" value="Genomic_DNA"/>
</dbReference>
<keyword evidence="3" id="KW-1185">Reference proteome</keyword>
<reference evidence="2 3" key="1">
    <citation type="journal article" date="2014" name="PLoS ONE">
        <title>De novo Genome Assembly of the Fungal Plant Pathogen Pyrenophora semeniperda.</title>
        <authorList>
            <person name="Soliai M.M."/>
            <person name="Meyer S.E."/>
            <person name="Udall J.A."/>
            <person name="Elzinga D.E."/>
            <person name="Hermansen R.A."/>
            <person name="Bodily P.M."/>
            <person name="Hart A.A."/>
            <person name="Coleman C.E."/>
        </authorList>
    </citation>
    <scope>NUCLEOTIDE SEQUENCE [LARGE SCALE GENOMIC DNA]</scope>
    <source>
        <strain evidence="2 3">CCB06</strain>
        <tissue evidence="2">Mycelium</tissue>
    </source>
</reference>
<proteinExistence type="predicted"/>
<keyword evidence="1" id="KW-0812">Transmembrane</keyword>
<dbReference type="AlphaFoldDB" id="A0A3M7MIB8"/>
<evidence type="ECO:0000256" key="1">
    <source>
        <dbReference type="SAM" id="Phobius"/>
    </source>
</evidence>
<feature type="transmembrane region" description="Helical" evidence="1">
    <location>
        <begin position="36"/>
        <end position="56"/>
    </location>
</feature>
<feature type="transmembrane region" description="Helical" evidence="1">
    <location>
        <begin position="68"/>
        <end position="86"/>
    </location>
</feature>
<evidence type="ECO:0000313" key="3">
    <source>
        <dbReference type="Proteomes" id="UP000265663"/>
    </source>
</evidence>
<dbReference type="Proteomes" id="UP000265663">
    <property type="component" value="Unassembled WGS sequence"/>
</dbReference>
<name>A0A3M7MIB8_9PLEO</name>
<organism evidence="2 3">
    <name type="scientific">Pyrenophora seminiperda CCB06</name>
    <dbReference type="NCBI Taxonomy" id="1302712"/>
    <lineage>
        <taxon>Eukaryota</taxon>
        <taxon>Fungi</taxon>
        <taxon>Dikarya</taxon>
        <taxon>Ascomycota</taxon>
        <taxon>Pezizomycotina</taxon>
        <taxon>Dothideomycetes</taxon>
        <taxon>Pleosporomycetidae</taxon>
        <taxon>Pleosporales</taxon>
        <taxon>Pleosporineae</taxon>
        <taxon>Pleosporaceae</taxon>
        <taxon>Pyrenophora</taxon>
    </lineage>
</organism>
<protein>
    <submittedName>
        <fullName evidence="2">Uncharacterized protein</fullName>
    </submittedName>
</protein>
<accession>A0A3M7MIB8</accession>
<sequence length="210" mass="22854">MCSNTTSIAEYPNGCATAVMINTAEYLLRTIFISPFIMYFFNFIPVLFASTALATVNTTYTAIDSSAPMIVTTTTFITLVSVSPALPTNTVTTFPDGSLAGVYICSDINWGGTCEHKFTSLGGSDSDCTLLTGQESSIGPDAGFFCEFYTNAYCRKLLDDESDYLGLAWPGIADLRDTAKGDYNDRLFSYACFPGRFMGNDGLGRRREIE</sequence>